<proteinExistence type="predicted"/>
<keyword evidence="3" id="KW-1185">Reference proteome</keyword>
<evidence type="ECO:0000313" key="2">
    <source>
        <dbReference type="EnsemblMetazoa" id="CLYHEMP020887.1"/>
    </source>
</evidence>
<evidence type="ECO:0000313" key="3">
    <source>
        <dbReference type="Proteomes" id="UP000594262"/>
    </source>
</evidence>
<keyword evidence="1" id="KW-1133">Transmembrane helix</keyword>
<keyword evidence="1" id="KW-0472">Membrane</keyword>
<dbReference type="SUPFAM" id="SSF81452">
    <property type="entry name" value="Cytochrome c oxidase subunit III-like"/>
    <property type="match status" value="1"/>
</dbReference>
<dbReference type="GO" id="GO:0009055">
    <property type="term" value="F:electron transfer activity"/>
    <property type="evidence" value="ECO:0007669"/>
    <property type="project" value="InterPro"/>
</dbReference>
<dbReference type="GeneID" id="136817666"/>
<feature type="transmembrane region" description="Helical" evidence="1">
    <location>
        <begin position="44"/>
        <end position="64"/>
    </location>
</feature>
<name>A0A7M5XDE4_9CNID</name>
<dbReference type="InterPro" id="IPR035973">
    <property type="entry name" value="Cyt_c_oxidase_su3-like_sf"/>
</dbReference>
<feature type="transmembrane region" description="Helical" evidence="1">
    <location>
        <begin position="133"/>
        <end position="158"/>
    </location>
</feature>
<evidence type="ECO:0000256" key="1">
    <source>
        <dbReference type="SAM" id="Phobius"/>
    </source>
</evidence>
<reference evidence="2" key="1">
    <citation type="submission" date="2021-01" db="UniProtKB">
        <authorList>
            <consortium name="EnsemblMetazoa"/>
        </authorList>
    </citation>
    <scope>IDENTIFICATION</scope>
</reference>
<dbReference type="AlphaFoldDB" id="A0A7M5XDE4"/>
<dbReference type="EnsemblMetazoa" id="CLYHEMT020887.1">
    <property type="protein sequence ID" value="CLYHEMP020887.1"/>
    <property type="gene ID" value="CLYHEMG020887"/>
</dbReference>
<sequence>MASLKSNIASAFGVFAFSQLLIAICFIVLYARNKKYFEVVFHELDYLVIENCVLLLISGVTSAITCYQNERARTMFGVSLYLIIAIFVSNIFLAHKLRDFHSTTCSSNTVMALKEEDGHNNACQVFKQKRKELFFCVVAACINSFCIKICSLLGIAAVNCHSSLETQAQRSEDQEMIIR</sequence>
<protein>
    <submittedName>
        <fullName evidence="2">Uncharacterized protein</fullName>
    </submittedName>
</protein>
<keyword evidence="1" id="KW-0812">Transmembrane</keyword>
<dbReference type="GO" id="GO:0016020">
    <property type="term" value="C:membrane"/>
    <property type="evidence" value="ECO:0007669"/>
    <property type="project" value="InterPro"/>
</dbReference>
<dbReference type="Proteomes" id="UP000594262">
    <property type="component" value="Unplaced"/>
</dbReference>
<feature type="transmembrane region" description="Helical" evidence="1">
    <location>
        <begin position="12"/>
        <end position="32"/>
    </location>
</feature>
<organism evidence="2 3">
    <name type="scientific">Clytia hemisphaerica</name>
    <dbReference type="NCBI Taxonomy" id="252671"/>
    <lineage>
        <taxon>Eukaryota</taxon>
        <taxon>Metazoa</taxon>
        <taxon>Cnidaria</taxon>
        <taxon>Hydrozoa</taxon>
        <taxon>Hydroidolina</taxon>
        <taxon>Leptothecata</taxon>
        <taxon>Obeliida</taxon>
        <taxon>Clytiidae</taxon>
        <taxon>Clytia</taxon>
    </lineage>
</organism>
<feature type="transmembrane region" description="Helical" evidence="1">
    <location>
        <begin position="76"/>
        <end position="94"/>
    </location>
</feature>
<accession>A0A7M5XDE4</accession>
<dbReference type="RefSeq" id="XP_066930089.1">
    <property type="nucleotide sequence ID" value="XM_067073988.1"/>
</dbReference>